<name>A0A0N5AWL6_9BILA</name>
<accession>A0A0N5AWL6</accession>
<dbReference type="AlphaFoldDB" id="A0A0N5AWL6"/>
<proteinExistence type="predicted"/>
<feature type="compositionally biased region" description="Basic and acidic residues" evidence="1">
    <location>
        <begin position="1"/>
        <end position="11"/>
    </location>
</feature>
<evidence type="ECO:0000313" key="3">
    <source>
        <dbReference type="WBParaSite" id="SMUV_0000931901-mRNA-1"/>
    </source>
</evidence>
<sequence>MKRLKGKEQRNNRHKSSSLPSPLPIDSLLFRDRRGSRNQIDDCGISGKNWWCLIMLDDELSMKQQNCVCERLFEKGRVVKGKSVAEKRLRETKQRKRLVSIN</sequence>
<feature type="region of interest" description="Disordered" evidence="1">
    <location>
        <begin position="1"/>
        <end position="25"/>
    </location>
</feature>
<evidence type="ECO:0000256" key="1">
    <source>
        <dbReference type="SAM" id="MobiDB-lite"/>
    </source>
</evidence>
<keyword evidence="2" id="KW-1185">Reference proteome</keyword>
<protein>
    <submittedName>
        <fullName evidence="3">Ovule protein</fullName>
    </submittedName>
</protein>
<evidence type="ECO:0000313" key="2">
    <source>
        <dbReference type="Proteomes" id="UP000046393"/>
    </source>
</evidence>
<reference evidence="3" key="1">
    <citation type="submission" date="2017-02" db="UniProtKB">
        <authorList>
            <consortium name="WormBaseParasite"/>
        </authorList>
    </citation>
    <scope>IDENTIFICATION</scope>
</reference>
<organism evidence="2 3">
    <name type="scientific">Syphacia muris</name>
    <dbReference type="NCBI Taxonomy" id="451379"/>
    <lineage>
        <taxon>Eukaryota</taxon>
        <taxon>Metazoa</taxon>
        <taxon>Ecdysozoa</taxon>
        <taxon>Nematoda</taxon>
        <taxon>Chromadorea</taxon>
        <taxon>Rhabditida</taxon>
        <taxon>Spirurina</taxon>
        <taxon>Oxyuridomorpha</taxon>
        <taxon>Oxyuroidea</taxon>
        <taxon>Oxyuridae</taxon>
        <taxon>Syphacia</taxon>
    </lineage>
</organism>
<dbReference type="Proteomes" id="UP000046393">
    <property type="component" value="Unplaced"/>
</dbReference>
<dbReference type="WBParaSite" id="SMUV_0000931901-mRNA-1">
    <property type="protein sequence ID" value="SMUV_0000931901-mRNA-1"/>
    <property type="gene ID" value="SMUV_0000931901"/>
</dbReference>